<dbReference type="EMBL" id="JANQDX010000002">
    <property type="protein sequence ID" value="KAL0927365.1"/>
    <property type="molecule type" value="Genomic_DNA"/>
</dbReference>
<dbReference type="PANTHER" id="PTHR12550">
    <property type="entry name" value="HEPATOMA-DERIVED GROWTH FACTOR-RELATED"/>
    <property type="match status" value="1"/>
</dbReference>
<accession>A0ABD0VRQ5</accession>
<dbReference type="Proteomes" id="UP001552299">
    <property type="component" value="Unassembled WGS sequence"/>
</dbReference>
<dbReference type="Pfam" id="PF00855">
    <property type="entry name" value="PWWP"/>
    <property type="match status" value="1"/>
</dbReference>
<comment type="caution">
    <text evidence="3">The sequence shown here is derived from an EMBL/GenBank/DDBJ whole genome shotgun (WGS) entry which is preliminary data.</text>
</comment>
<evidence type="ECO:0000313" key="3">
    <source>
        <dbReference type="EMBL" id="KAL0927365.1"/>
    </source>
</evidence>
<feature type="region of interest" description="Disordered" evidence="1">
    <location>
        <begin position="229"/>
        <end position="291"/>
    </location>
</feature>
<gene>
    <name evidence="3" type="ORF">M5K25_001529</name>
</gene>
<reference evidence="3 4" key="1">
    <citation type="journal article" date="2024" name="Plant Biotechnol. J.">
        <title>Dendrobium thyrsiflorum genome and its molecular insights into genes involved in important horticultural traits.</title>
        <authorList>
            <person name="Chen B."/>
            <person name="Wang J.Y."/>
            <person name="Zheng P.J."/>
            <person name="Li K.L."/>
            <person name="Liang Y.M."/>
            <person name="Chen X.F."/>
            <person name="Zhang C."/>
            <person name="Zhao X."/>
            <person name="He X."/>
            <person name="Zhang G.Q."/>
            <person name="Liu Z.J."/>
            <person name="Xu Q."/>
        </authorList>
    </citation>
    <scope>NUCLEOTIDE SEQUENCE [LARGE SCALE GENOMIC DNA]</scope>
    <source>
        <strain evidence="3">GZMU011</strain>
    </source>
</reference>
<dbReference type="InterPro" id="IPR000313">
    <property type="entry name" value="PWWP_dom"/>
</dbReference>
<evidence type="ECO:0000313" key="4">
    <source>
        <dbReference type="Proteomes" id="UP001552299"/>
    </source>
</evidence>
<dbReference type="SMART" id="SM00293">
    <property type="entry name" value="PWWP"/>
    <property type="match status" value="1"/>
</dbReference>
<dbReference type="AlphaFoldDB" id="A0ABD0VRQ5"/>
<evidence type="ECO:0000259" key="2">
    <source>
        <dbReference type="PROSITE" id="PS50812"/>
    </source>
</evidence>
<organism evidence="3 4">
    <name type="scientific">Dendrobium thyrsiflorum</name>
    <name type="common">Pinecone-like raceme dendrobium</name>
    <name type="synonym">Orchid</name>
    <dbReference type="NCBI Taxonomy" id="117978"/>
    <lineage>
        <taxon>Eukaryota</taxon>
        <taxon>Viridiplantae</taxon>
        <taxon>Streptophyta</taxon>
        <taxon>Embryophyta</taxon>
        <taxon>Tracheophyta</taxon>
        <taxon>Spermatophyta</taxon>
        <taxon>Magnoliopsida</taxon>
        <taxon>Liliopsida</taxon>
        <taxon>Asparagales</taxon>
        <taxon>Orchidaceae</taxon>
        <taxon>Epidendroideae</taxon>
        <taxon>Malaxideae</taxon>
        <taxon>Dendrobiinae</taxon>
        <taxon>Dendrobium</taxon>
    </lineage>
</organism>
<sequence length="321" mass="35316">MAPHRRKGSARATAAAVAAVVQQQWNIGDLVLAKMKGFPAWLAMISEPEKSGFSSDRKKLLVYFYGTKQIAFCNHADIEAFTEEKKKSLLIKRQGKGADFVCAVEEIIDVYESLKKQSLARVISNDGEDEDNASNQEHLEVSRIDCFGKSVEPSSSQSLPLVGLLLHFGIYSFTCFIAPAETFEFAKPPSSLSAFARNLPRHPVAPQHSHEPPLAPYFANCLSPTPFTPPSLLRAKPSKNRDEPFSPCSRIRRATSPPPSPAGREPEFRPPPLSRGKKTPSPSPCSASFSPSLLEAPRFRTLNLAKDLLVFALRKQGEEIS</sequence>
<dbReference type="SUPFAM" id="SSF63748">
    <property type="entry name" value="Tudor/PWWP/MBT"/>
    <property type="match status" value="1"/>
</dbReference>
<feature type="domain" description="PWWP" evidence="2">
    <location>
        <begin position="27"/>
        <end position="84"/>
    </location>
</feature>
<dbReference type="Gene3D" id="2.30.30.140">
    <property type="match status" value="1"/>
</dbReference>
<keyword evidence="4" id="KW-1185">Reference proteome</keyword>
<dbReference type="PROSITE" id="PS50812">
    <property type="entry name" value="PWWP"/>
    <property type="match status" value="1"/>
</dbReference>
<proteinExistence type="predicted"/>
<name>A0ABD0VRQ5_DENTH</name>
<dbReference type="PANTHER" id="PTHR12550:SF49">
    <property type="entry name" value="PROTEIN HUA2-LIKE 2-RELATED"/>
    <property type="match status" value="1"/>
</dbReference>
<evidence type="ECO:0000256" key="1">
    <source>
        <dbReference type="SAM" id="MobiDB-lite"/>
    </source>
</evidence>
<protein>
    <recommendedName>
        <fullName evidence="2">PWWP domain-containing protein</fullName>
    </recommendedName>
</protein>